<accession>A0A212D3K8</accession>
<feature type="region of interest" description="Disordered" evidence="1">
    <location>
        <begin position="1"/>
        <end position="22"/>
    </location>
</feature>
<evidence type="ECO:0000313" key="3">
    <source>
        <dbReference type="Proteomes" id="UP000242450"/>
    </source>
</evidence>
<gene>
    <name evidence="2" type="ORF">Celaphus_00014995</name>
</gene>
<keyword evidence="3" id="KW-1185">Reference proteome</keyword>
<sequence length="128" mass="14603">MVTMMKMQRTPSLAETTSEHPKVQVHLSPRFNGVQTYDPKQNSALQCAQEPSATVTGNPKQKRRRVLAAEKKKKPDEQRLIETELAEAAQEDSMLKNEITVFTDKNRRCRHRGVCRFLSQHGSRITSP</sequence>
<name>A0A212D3K8_CEREH</name>
<dbReference type="AlphaFoldDB" id="A0A212D3K8"/>
<dbReference type="EMBL" id="MKHE01000008">
    <property type="protein sequence ID" value="OWK12815.1"/>
    <property type="molecule type" value="Genomic_DNA"/>
</dbReference>
<evidence type="ECO:0000256" key="1">
    <source>
        <dbReference type="SAM" id="MobiDB-lite"/>
    </source>
</evidence>
<dbReference type="Proteomes" id="UP000242450">
    <property type="component" value="Chromosome 8"/>
</dbReference>
<feature type="compositionally biased region" description="Polar residues" evidence="1">
    <location>
        <begin position="45"/>
        <end position="59"/>
    </location>
</feature>
<evidence type="ECO:0000313" key="2">
    <source>
        <dbReference type="EMBL" id="OWK12815.1"/>
    </source>
</evidence>
<reference evidence="2 3" key="1">
    <citation type="journal article" date="2018" name="Mol. Genet. Genomics">
        <title>The red deer Cervus elaphus genome CerEla1.0: sequencing, annotating, genes, and chromosomes.</title>
        <authorList>
            <person name="Bana N.A."/>
            <person name="Nyiri A."/>
            <person name="Nagy J."/>
            <person name="Frank K."/>
            <person name="Nagy T."/>
            <person name="Steger V."/>
            <person name="Schiller M."/>
            <person name="Lakatos P."/>
            <person name="Sugar L."/>
            <person name="Horn P."/>
            <person name="Barta E."/>
            <person name="Orosz L."/>
        </authorList>
    </citation>
    <scope>NUCLEOTIDE SEQUENCE [LARGE SCALE GENOMIC DNA]</scope>
    <source>
        <strain evidence="2">Hungarian</strain>
    </source>
</reference>
<proteinExistence type="predicted"/>
<protein>
    <submittedName>
        <fullName evidence="2">Uncharacterized protein</fullName>
    </submittedName>
</protein>
<feature type="compositionally biased region" description="Basic and acidic residues" evidence="1">
    <location>
        <begin position="67"/>
        <end position="78"/>
    </location>
</feature>
<feature type="region of interest" description="Disordered" evidence="1">
    <location>
        <begin position="45"/>
        <end position="78"/>
    </location>
</feature>
<comment type="caution">
    <text evidence="2">The sequence shown here is derived from an EMBL/GenBank/DDBJ whole genome shotgun (WGS) entry which is preliminary data.</text>
</comment>
<feature type="non-terminal residue" evidence="2">
    <location>
        <position position="128"/>
    </location>
</feature>
<organism evidence="2 3">
    <name type="scientific">Cervus elaphus hippelaphus</name>
    <name type="common">European red deer</name>
    <dbReference type="NCBI Taxonomy" id="46360"/>
    <lineage>
        <taxon>Eukaryota</taxon>
        <taxon>Metazoa</taxon>
        <taxon>Chordata</taxon>
        <taxon>Craniata</taxon>
        <taxon>Vertebrata</taxon>
        <taxon>Euteleostomi</taxon>
        <taxon>Mammalia</taxon>
        <taxon>Eutheria</taxon>
        <taxon>Laurasiatheria</taxon>
        <taxon>Artiodactyla</taxon>
        <taxon>Ruminantia</taxon>
        <taxon>Pecora</taxon>
        <taxon>Cervidae</taxon>
        <taxon>Cervinae</taxon>
        <taxon>Cervus</taxon>
    </lineage>
</organism>